<name>D9Q2S7_ACIS3</name>
<evidence type="ECO:0000313" key="7">
    <source>
        <dbReference type="Proteomes" id="UP000000346"/>
    </source>
</evidence>
<dbReference type="AlphaFoldDB" id="D9Q2S7"/>
<keyword evidence="2 4" id="KW-0547">Nucleotide-binding</keyword>
<dbReference type="GeneID" id="9499465"/>
<evidence type="ECO:0000259" key="5">
    <source>
        <dbReference type="PROSITE" id="PS50975"/>
    </source>
</evidence>
<dbReference type="FunCoup" id="D9Q2S7">
    <property type="interactions" value="44"/>
</dbReference>
<dbReference type="SMART" id="SM00881">
    <property type="entry name" value="CoA_binding"/>
    <property type="match status" value="1"/>
</dbReference>
<dbReference type="GO" id="GO:0005524">
    <property type="term" value="F:ATP binding"/>
    <property type="evidence" value="ECO:0007669"/>
    <property type="project" value="UniProtKB-UniRule"/>
</dbReference>
<evidence type="ECO:0000256" key="1">
    <source>
        <dbReference type="ARBA" id="ARBA00022598"/>
    </source>
</evidence>
<sequence>MYTADAKVFFEPKSIAIVGASPRADNMGRVILSNLKSKYKGELFVVNPKYDYIEGLRSYRSLNEIDKDVDLVVVAVNAALTPSVLEDAGKKGVRGAIIFSGGFAETGTEEGIRLQEEVVSIAKRYSMRILGPNCIGVYNSANGVDTFFLPEERMRRPRPGPIAIISQSGALLATLMDWAAANNVGISKAINFGNKVDIDEIDSLNYLAGASDVKVILMYLEGVTKGRELVDAIRKVTYGSRKPVLVLKGGRTAEGSRATLSHTASIAGSYDVFKEAMSEANAIVVEDLQEMFDAAKVLSSGALPRSPRVAVITNSGGHGVIATDNLVSRGLQVPQPSQATLDALKGLFPQRVSLRNPFDLTGDARPEQVELVAETLLSNNDADALLLVALVQPPTMDLNKTFDTIINVRKRHPDLPLAVVTIGASYGEKLAEMLEAAGIPTFEFPDRAARALSDLWKCRLCVEAESNSNDTMPTVNSSAAELVNNIIARAIKEGRNKLLEDESLEVLRAYGIPVADYCTAVDEDDVKSCAQGLGFPLVMKVISPDIIHKSDVGGVVLNINSVDEATSAYMSILSNVRLRAPHADVRGVLLQKMVRDGYEVMVGGARDPQFGPIVTFGLGGLLVELVSDIAMRLAPVGLKQALQMISTTRAYTLLKGYRGMQRANLESVAEIISRLSILLYNHLPIKEVDINPVLARIEQATAVDARIIVGGG</sequence>
<dbReference type="GO" id="GO:0046872">
    <property type="term" value="F:metal ion binding"/>
    <property type="evidence" value="ECO:0007669"/>
    <property type="project" value="InterPro"/>
</dbReference>
<keyword evidence="3 4" id="KW-0067">ATP-binding</keyword>
<protein>
    <submittedName>
        <fullName evidence="6">Acetyl coenzym A synthetase (ADP-forming)</fullName>
        <ecNumber evidence="6">6.2.1.13</ecNumber>
    </submittedName>
</protein>
<dbReference type="InterPro" id="IPR032875">
    <property type="entry name" value="Succ_CoA_lig_flav_dom"/>
</dbReference>
<dbReference type="Pfam" id="PF19045">
    <property type="entry name" value="Ligase_CoA_2"/>
    <property type="match status" value="1"/>
</dbReference>
<dbReference type="KEGG" id="asc:ASAC_1210"/>
<accession>D9Q2S7</accession>
<keyword evidence="7" id="KW-1185">Reference proteome</keyword>
<dbReference type="PROSITE" id="PS50975">
    <property type="entry name" value="ATP_GRASP"/>
    <property type="match status" value="1"/>
</dbReference>
<dbReference type="Gene3D" id="3.40.50.261">
    <property type="entry name" value="Succinyl-CoA synthetase domains"/>
    <property type="match status" value="2"/>
</dbReference>
<dbReference type="PANTHER" id="PTHR43334:SF1">
    <property type="entry name" value="3-HYDROXYPROPIONATE--COA LIGASE [ADP-FORMING]"/>
    <property type="match status" value="1"/>
</dbReference>
<dbReference type="InterPro" id="IPR051538">
    <property type="entry name" value="Acyl-CoA_Synth/Transferase"/>
</dbReference>
<dbReference type="InterPro" id="IPR036291">
    <property type="entry name" value="NAD(P)-bd_dom_sf"/>
</dbReference>
<dbReference type="InterPro" id="IPR016102">
    <property type="entry name" value="Succinyl-CoA_synth-like"/>
</dbReference>
<evidence type="ECO:0000256" key="4">
    <source>
        <dbReference type="PROSITE-ProRule" id="PRU00409"/>
    </source>
</evidence>
<dbReference type="STRING" id="666510.ASAC_1210"/>
<gene>
    <name evidence="6" type="ordered locus">ASAC_1210</name>
</gene>
<dbReference type="InParanoid" id="D9Q2S7"/>
<dbReference type="Gene3D" id="3.30.1490.20">
    <property type="entry name" value="ATP-grasp fold, A domain"/>
    <property type="match status" value="1"/>
</dbReference>
<evidence type="ECO:0000256" key="2">
    <source>
        <dbReference type="ARBA" id="ARBA00022741"/>
    </source>
</evidence>
<dbReference type="InterPro" id="IPR011761">
    <property type="entry name" value="ATP-grasp"/>
</dbReference>
<dbReference type="SUPFAM" id="SSF52210">
    <property type="entry name" value="Succinyl-CoA synthetase domains"/>
    <property type="match status" value="2"/>
</dbReference>
<dbReference type="InterPro" id="IPR043938">
    <property type="entry name" value="Ligase_CoA_dom"/>
</dbReference>
<organism evidence="6 7">
    <name type="scientific">Acidilobus saccharovorans (strain DSM 16705 / JCM 18335 / VKM B-2471 / 345-15)</name>
    <dbReference type="NCBI Taxonomy" id="666510"/>
    <lineage>
        <taxon>Archaea</taxon>
        <taxon>Thermoproteota</taxon>
        <taxon>Thermoprotei</taxon>
        <taxon>Acidilobales</taxon>
        <taxon>Acidilobaceae</taxon>
        <taxon>Acidilobus</taxon>
    </lineage>
</organism>
<dbReference type="Pfam" id="PF13380">
    <property type="entry name" value="CoA_binding_2"/>
    <property type="match status" value="1"/>
</dbReference>
<dbReference type="eggNOG" id="arCOG01338">
    <property type="taxonomic scope" value="Archaea"/>
</dbReference>
<evidence type="ECO:0000313" key="6">
    <source>
        <dbReference type="EMBL" id="ADL19615.1"/>
    </source>
</evidence>
<evidence type="ECO:0000256" key="3">
    <source>
        <dbReference type="ARBA" id="ARBA00022840"/>
    </source>
</evidence>
<dbReference type="InterPro" id="IPR013815">
    <property type="entry name" value="ATP_grasp_subdomain_1"/>
</dbReference>
<dbReference type="GO" id="GO:0043758">
    <property type="term" value="F:acetate-CoA ligase (ADP-forming) activity"/>
    <property type="evidence" value="ECO:0007669"/>
    <property type="project" value="UniProtKB-EC"/>
</dbReference>
<dbReference type="Proteomes" id="UP000000346">
    <property type="component" value="Chromosome"/>
</dbReference>
<dbReference type="Gene3D" id="3.40.50.720">
    <property type="entry name" value="NAD(P)-binding Rossmann-like Domain"/>
    <property type="match status" value="1"/>
</dbReference>
<feature type="domain" description="ATP-grasp" evidence="5">
    <location>
        <begin position="504"/>
        <end position="540"/>
    </location>
</feature>
<dbReference type="EC" id="6.2.1.13" evidence="6"/>
<dbReference type="eggNOG" id="arCOG01340">
    <property type="taxonomic scope" value="Archaea"/>
</dbReference>
<reference evidence="6 7" key="1">
    <citation type="journal article" date="2010" name="Appl. Environ. Microbiol.">
        <title>The genome sequence of the crenarchaeon Acidilobus saccharovorans supports a new order, Acidilobales, and suggests an important ecological role in terrestrial acidic hot springs.</title>
        <authorList>
            <person name="Mardanov A.V."/>
            <person name="Svetlitchnyi V.A."/>
            <person name="Beletsky A.V."/>
            <person name="Prokofeva M.I."/>
            <person name="Bonch-Osmolovskaya E.A."/>
            <person name="Ravin N.V."/>
            <person name="Skryabin K.G."/>
        </authorList>
    </citation>
    <scope>NUCLEOTIDE SEQUENCE [LARGE SCALE GENOMIC DNA]</scope>
    <source>
        <strain evidence="7">DSM 16705 / JCM 18335 / VKM B-2471 / 345-15</strain>
    </source>
</reference>
<dbReference type="Pfam" id="PF13549">
    <property type="entry name" value="ATP-grasp_5"/>
    <property type="match status" value="1"/>
</dbReference>
<dbReference type="FunFam" id="3.30.1490.20:FF:000020">
    <property type="entry name" value="Protein lysine acetyltransferase"/>
    <property type="match status" value="1"/>
</dbReference>
<dbReference type="EMBL" id="CP001742">
    <property type="protein sequence ID" value="ADL19615.1"/>
    <property type="molecule type" value="Genomic_DNA"/>
</dbReference>
<dbReference type="InterPro" id="IPR003781">
    <property type="entry name" value="CoA-bd"/>
</dbReference>
<dbReference type="Gene3D" id="3.30.470.20">
    <property type="entry name" value="ATP-grasp fold, B domain"/>
    <property type="match status" value="1"/>
</dbReference>
<dbReference type="SUPFAM" id="SSF56059">
    <property type="entry name" value="Glutathione synthetase ATP-binding domain-like"/>
    <property type="match status" value="1"/>
</dbReference>
<dbReference type="HOGENOM" id="CLU_007415_3_1_2"/>
<dbReference type="SUPFAM" id="SSF51735">
    <property type="entry name" value="NAD(P)-binding Rossmann-fold domains"/>
    <property type="match status" value="1"/>
</dbReference>
<dbReference type="RefSeq" id="WP_013267127.1">
    <property type="nucleotide sequence ID" value="NC_014374.1"/>
</dbReference>
<dbReference type="Pfam" id="PF13607">
    <property type="entry name" value="Succ_CoA_lig"/>
    <property type="match status" value="1"/>
</dbReference>
<dbReference type="PANTHER" id="PTHR43334">
    <property type="entry name" value="ACETATE--COA LIGASE [ADP-FORMING]"/>
    <property type="match status" value="1"/>
</dbReference>
<dbReference type="OrthoDB" id="18103at2157"/>
<keyword evidence="1 6" id="KW-0436">Ligase</keyword>
<proteinExistence type="predicted"/>